<feature type="region of interest" description="Disordered" evidence="7">
    <location>
        <begin position="257"/>
        <end position="278"/>
    </location>
</feature>
<evidence type="ECO:0000256" key="1">
    <source>
        <dbReference type="ARBA" id="ARBA00004651"/>
    </source>
</evidence>
<evidence type="ECO:0000256" key="4">
    <source>
        <dbReference type="ARBA" id="ARBA00022692"/>
    </source>
</evidence>
<evidence type="ECO:0000256" key="3">
    <source>
        <dbReference type="ARBA" id="ARBA00022475"/>
    </source>
</evidence>
<evidence type="ECO:0000256" key="7">
    <source>
        <dbReference type="SAM" id="MobiDB-lite"/>
    </source>
</evidence>
<comment type="caution">
    <text evidence="10">The sequence shown here is derived from an EMBL/GenBank/DDBJ whole genome shotgun (WGS) entry which is preliminary data.</text>
</comment>
<evidence type="ECO:0000313" key="11">
    <source>
        <dbReference type="Proteomes" id="UP000612893"/>
    </source>
</evidence>
<dbReference type="GO" id="GO:0005886">
    <property type="term" value="C:plasma membrane"/>
    <property type="evidence" value="ECO:0007669"/>
    <property type="project" value="UniProtKB-SubCell"/>
</dbReference>
<keyword evidence="11" id="KW-1185">Reference proteome</keyword>
<dbReference type="PANTHER" id="PTHR42709">
    <property type="entry name" value="ALKALINE PHOSPHATASE LIKE PROTEIN"/>
    <property type="match status" value="1"/>
</dbReference>
<feature type="transmembrane region" description="Helical" evidence="8">
    <location>
        <begin position="230"/>
        <end position="251"/>
    </location>
</feature>
<dbReference type="AlphaFoldDB" id="A0A934K1C9"/>
<keyword evidence="4 8" id="KW-0812">Transmembrane</keyword>
<evidence type="ECO:0000256" key="6">
    <source>
        <dbReference type="ARBA" id="ARBA00023136"/>
    </source>
</evidence>
<gene>
    <name evidence="10" type="ORF">JF922_11575</name>
</gene>
<dbReference type="Pfam" id="PF09335">
    <property type="entry name" value="VTT_dom"/>
    <property type="match status" value="1"/>
</dbReference>
<proteinExistence type="inferred from homology"/>
<comment type="similarity">
    <text evidence="2">Belongs to the DedA family.</text>
</comment>
<evidence type="ECO:0000256" key="2">
    <source>
        <dbReference type="ARBA" id="ARBA00010792"/>
    </source>
</evidence>
<dbReference type="RefSeq" id="WP_338201913.1">
    <property type="nucleotide sequence ID" value="NZ_JAEKNR010000122.1"/>
</dbReference>
<sequence length="278" mass="29586">MTSHDPDLGSPPARLEPASSTPKRGRRAVLPIVAVALVLLFIAFLEGDLPDVVADLGALIRGVLNRYGAPASLTLLYVEESGVPIVIPGDVYVAYLGKLAAGSAPKLIASWLGIIAVVLAGSSNLYWASRLWGRRLLGHPRVSSLLRLDADRLAQAAGWLARWGVLAIIFGRHVPGLRIPITVVAGTLKVPYRIFVPSVAVSSAAWAALGLWLGATFGRSIGSFLTGNRLLYVLVVVAVVLLVAFALIQIWRRSRRPEPGPPATVQTSLRGKPPADVR</sequence>
<evidence type="ECO:0000313" key="10">
    <source>
        <dbReference type="EMBL" id="MBJ7598707.1"/>
    </source>
</evidence>
<feature type="domain" description="VTT" evidence="9">
    <location>
        <begin position="87"/>
        <end position="214"/>
    </location>
</feature>
<dbReference type="Proteomes" id="UP000612893">
    <property type="component" value="Unassembled WGS sequence"/>
</dbReference>
<dbReference type="EMBL" id="JAEKNR010000122">
    <property type="protein sequence ID" value="MBJ7598707.1"/>
    <property type="molecule type" value="Genomic_DNA"/>
</dbReference>
<comment type="subcellular location">
    <subcellularLocation>
        <location evidence="1">Cell membrane</location>
        <topology evidence="1">Multi-pass membrane protein</topology>
    </subcellularLocation>
</comment>
<protein>
    <submittedName>
        <fullName evidence="10">VTT domain-containing protein</fullName>
    </submittedName>
</protein>
<dbReference type="InterPro" id="IPR032816">
    <property type="entry name" value="VTT_dom"/>
</dbReference>
<feature type="transmembrane region" description="Helical" evidence="8">
    <location>
        <begin position="194"/>
        <end position="218"/>
    </location>
</feature>
<organism evidence="10 11">
    <name type="scientific">Candidatus Nephthysia bennettiae</name>
    <dbReference type="NCBI Taxonomy" id="3127016"/>
    <lineage>
        <taxon>Bacteria</taxon>
        <taxon>Bacillati</taxon>
        <taxon>Candidatus Dormiibacterota</taxon>
        <taxon>Candidatus Dormibacteria</taxon>
        <taxon>Candidatus Dormibacterales</taxon>
        <taxon>Candidatus Dormibacteraceae</taxon>
        <taxon>Candidatus Nephthysia</taxon>
    </lineage>
</organism>
<dbReference type="PANTHER" id="PTHR42709:SF6">
    <property type="entry name" value="UNDECAPRENYL PHOSPHATE TRANSPORTER A"/>
    <property type="match status" value="1"/>
</dbReference>
<name>A0A934K1C9_9BACT</name>
<evidence type="ECO:0000259" key="9">
    <source>
        <dbReference type="Pfam" id="PF09335"/>
    </source>
</evidence>
<dbReference type="InterPro" id="IPR051311">
    <property type="entry name" value="DedA_domain"/>
</dbReference>
<evidence type="ECO:0000256" key="5">
    <source>
        <dbReference type="ARBA" id="ARBA00022989"/>
    </source>
</evidence>
<keyword evidence="5 8" id="KW-1133">Transmembrane helix</keyword>
<feature type="region of interest" description="Disordered" evidence="7">
    <location>
        <begin position="1"/>
        <end position="22"/>
    </location>
</feature>
<feature type="transmembrane region" description="Helical" evidence="8">
    <location>
        <begin position="108"/>
        <end position="132"/>
    </location>
</feature>
<feature type="transmembrane region" description="Helical" evidence="8">
    <location>
        <begin position="28"/>
        <end position="45"/>
    </location>
</feature>
<reference evidence="10" key="1">
    <citation type="submission" date="2020-10" db="EMBL/GenBank/DDBJ databases">
        <title>Ca. Dormibacterota MAGs.</title>
        <authorList>
            <person name="Montgomery K."/>
        </authorList>
    </citation>
    <scope>NUCLEOTIDE SEQUENCE [LARGE SCALE GENOMIC DNA]</scope>
    <source>
        <strain evidence="10">SC8812_S17_10</strain>
    </source>
</reference>
<keyword evidence="6 8" id="KW-0472">Membrane</keyword>
<accession>A0A934K1C9</accession>
<keyword evidence="3" id="KW-1003">Cell membrane</keyword>
<evidence type="ECO:0000256" key="8">
    <source>
        <dbReference type="SAM" id="Phobius"/>
    </source>
</evidence>